<dbReference type="SUPFAM" id="SSF50692">
    <property type="entry name" value="ADC-like"/>
    <property type="match status" value="1"/>
</dbReference>
<evidence type="ECO:0000313" key="9">
    <source>
        <dbReference type="EMBL" id="MBB6669756.1"/>
    </source>
</evidence>
<keyword evidence="10" id="KW-1185">Reference proteome</keyword>
<evidence type="ECO:0000256" key="2">
    <source>
        <dbReference type="ARBA" id="ARBA00010312"/>
    </source>
</evidence>
<gene>
    <name evidence="9" type="ORF">H7C19_03540</name>
</gene>
<dbReference type="CDD" id="cd02786">
    <property type="entry name" value="MopB_CT_3"/>
    <property type="match status" value="1"/>
</dbReference>
<evidence type="ECO:0000256" key="6">
    <source>
        <dbReference type="ARBA" id="ARBA00023004"/>
    </source>
</evidence>
<keyword evidence="4" id="KW-0479">Metal-binding</keyword>
<protein>
    <submittedName>
        <fullName evidence="9">Molybdopterin oxidoreductase family protein</fullName>
    </submittedName>
</protein>
<dbReference type="SUPFAM" id="SSF53706">
    <property type="entry name" value="Formate dehydrogenase/DMSO reductase, domains 1-3"/>
    <property type="match status" value="1"/>
</dbReference>
<dbReference type="PROSITE" id="PS00490">
    <property type="entry name" value="MOLYBDOPTERIN_PROK_2"/>
    <property type="match status" value="1"/>
</dbReference>
<dbReference type="Pfam" id="PF00384">
    <property type="entry name" value="Molybdopterin"/>
    <property type="match status" value="1"/>
</dbReference>
<dbReference type="EMBL" id="JACJVP010000004">
    <property type="protein sequence ID" value="MBB6669756.1"/>
    <property type="molecule type" value="Genomic_DNA"/>
</dbReference>
<dbReference type="AlphaFoldDB" id="A0A7X0RLW8"/>
<dbReference type="Pfam" id="PF04879">
    <property type="entry name" value="Molybdop_Fe4S4"/>
    <property type="match status" value="1"/>
</dbReference>
<accession>A0A7X0RLW8</accession>
<feature type="domain" description="4Fe-4S Mo/W bis-MGD-type" evidence="8">
    <location>
        <begin position="9"/>
        <end position="66"/>
    </location>
</feature>
<dbReference type="Gene3D" id="2.40.40.20">
    <property type="match status" value="1"/>
</dbReference>
<sequence>MKDYLNDPTGVFPSVCSLDCPDQCGLLVHKEEGRIVKIEGDPDHPVTQGAICNKVRHMAERIYDPKRLTTPLKRVGPKGEGRFEPIAWAEAIEAITGRWKALIASEGPESILPYSFYGNMGRIGTEGMDRRFFNRMSASELEQTICEAAGTEGYRYTMGGSFGTNPEETEHAKLFVFWGINAVSTNMHQVTIAEKARKNGAKIVVIDVHRNRTGKWADWFIPLKPGTDTALALGLMHVLYAEGLTDEKFLAEYTVGCEELREHVKAYDPDTVSGITGVPAADIVKLARLYGGTTPSFIRIGNGIQHHDNGGMCIRTIACLPALTGQWLHPGGGAIKGNGGYVQHNARALERPDLRQGKARSVNMNRLGSALLELDPPVRSLYVYNTNPAVVAPEANKVREGLSREDLFTVVHDLFLTETAKYADIVLPATSAFENTDLYHSYWHHYIQIQQPVVAPYGESKSNVEVFRLLAKGMGYEEPALQDSEEALIRHAVDNPRNHAYDSVTYEALVERQYVKADVKPLFPGRLPTPSGKIELYSATMARKGYPPLPTYTPLLEQDEAQWPYRFIPGPNHNFLNSTFSQNEKHAKLERTPKLHMNAADAAGLGIADGETVRVWNARGEVELTAAIGEDVLPGVVVSQGLWADAPGAKRAVNALTPDRLADMGGGAVFFSGRVQVERAVAPREELAT</sequence>
<keyword evidence="6" id="KW-0408">Iron</keyword>
<name>A0A7X0RLW8_9BACL</name>
<dbReference type="SMART" id="SM00926">
    <property type="entry name" value="Molybdop_Fe4S4"/>
    <property type="match status" value="1"/>
</dbReference>
<comment type="similarity">
    <text evidence="2">Belongs to the prokaryotic molybdopterin-containing oxidoreductase family.</text>
</comment>
<dbReference type="InterPro" id="IPR006657">
    <property type="entry name" value="MoPterin_dinucl-bd_dom"/>
</dbReference>
<reference evidence="9 10" key="1">
    <citation type="submission" date="2020-08" db="EMBL/GenBank/DDBJ databases">
        <title>Cohnella phylogeny.</title>
        <authorList>
            <person name="Dunlap C."/>
        </authorList>
    </citation>
    <scope>NUCLEOTIDE SEQUENCE [LARGE SCALE GENOMIC DNA]</scope>
    <source>
        <strain evidence="9 10">DSM 28246</strain>
    </source>
</reference>
<keyword evidence="5" id="KW-0560">Oxidoreductase</keyword>
<dbReference type="InterPro" id="IPR037920">
    <property type="entry name" value="YoaE_C"/>
</dbReference>
<evidence type="ECO:0000259" key="8">
    <source>
        <dbReference type="PROSITE" id="PS51669"/>
    </source>
</evidence>
<proteinExistence type="inferred from homology"/>
<dbReference type="Gene3D" id="3.40.228.10">
    <property type="entry name" value="Dimethylsulfoxide Reductase, domain 2"/>
    <property type="match status" value="1"/>
</dbReference>
<comment type="cofactor">
    <cofactor evidence="1">
        <name>Mo-bis(molybdopterin guanine dinucleotide)</name>
        <dbReference type="ChEBI" id="CHEBI:60539"/>
    </cofactor>
</comment>
<dbReference type="InterPro" id="IPR050612">
    <property type="entry name" value="Prok_Mopterin_Oxidored"/>
</dbReference>
<dbReference type="GO" id="GO:0016491">
    <property type="term" value="F:oxidoreductase activity"/>
    <property type="evidence" value="ECO:0007669"/>
    <property type="project" value="UniProtKB-KW"/>
</dbReference>
<dbReference type="PROSITE" id="PS51669">
    <property type="entry name" value="4FE4S_MOW_BIS_MGD"/>
    <property type="match status" value="1"/>
</dbReference>
<evidence type="ECO:0000256" key="5">
    <source>
        <dbReference type="ARBA" id="ARBA00023002"/>
    </source>
</evidence>
<dbReference type="GO" id="GO:0043546">
    <property type="term" value="F:molybdopterin cofactor binding"/>
    <property type="evidence" value="ECO:0007669"/>
    <property type="project" value="InterPro"/>
</dbReference>
<dbReference type="GO" id="GO:0046872">
    <property type="term" value="F:metal ion binding"/>
    <property type="evidence" value="ECO:0007669"/>
    <property type="project" value="UniProtKB-KW"/>
</dbReference>
<evidence type="ECO:0000256" key="4">
    <source>
        <dbReference type="ARBA" id="ARBA00022723"/>
    </source>
</evidence>
<dbReference type="GO" id="GO:0051536">
    <property type="term" value="F:iron-sulfur cluster binding"/>
    <property type="evidence" value="ECO:0007669"/>
    <property type="project" value="UniProtKB-KW"/>
</dbReference>
<dbReference type="Gene3D" id="3.30.2070.10">
    <property type="entry name" value="Formate dehydrogenase/DMSO reductase"/>
    <property type="match status" value="1"/>
</dbReference>
<dbReference type="PANTHER" id="PTHR43742:SF6">
    <property type="entry name" value="OXIDOREDUCTASE YYAE-RELATED"/>
    <property type="match status" value="1"/>
</dbReference>
<dbReference type="PANTHER" id="PTHR43742">
    <property type="entry name" value="TRIMETHYLAMINE-N-OXIDE REDUCTASE"/>
    <property type="match status" value="1"/>
</dbReference>
<dbReference type="RefSeq" id="WP_185141198.1">
    <property type="nucleotide sequence ID" value="NZ_JACJVP010000004.1"/>
</dbReference>
<dbReference type="InterPro" id="IPR006655">
    <property type="entry name" value="Mopterin_OxRdtase_prok_CS"/>
</dbReference>
<dbReference type="InterPro" id="IPR006656">
    <property type="entry name" value="Mopterin_OxRdtase"/>
</dbReference>
<dbReference type="Pfam" id="PF01568">
    <property type="entry name" value="Molydop_binding"/>
    <property type="match status" value="1"/>
</dbReference>
<dbReference type="Gene3D" id="2.20.25.90">
    <property type="entry name" value="ADC-like domains"/>
    <property type="match status" value="1"/>
</dbReference>
<dbReference type="Gene3D" id="3.40.50.740">
    <property type="match status" value="1"/>
</dbReference>
<evidence type="ECO:0000313" key="10">
    <source>
        <dbReference type="Proteomes" id="UP000547209"/>
    </source>
</evidence>
<evidence type="ECO:0000256" key="3">
    <source>
        <dbReference type="ARBA" id="ARBA00022505"/>
    </source>
</evidence>
<evidence type="ECO:0000256" key="1">
    <source>
        <dbReference type="ARBA" id="ARBA00001942"/>
    </source>
</evidence>
<keyword evidence="7" id="KW-0411">Iron-sulfur</keyword>
<evidence type="ECO:0000256" key="7">
    <source>
        <dbReference type="ARBA" id="ARBA00023014"/>
    </source>
</evidence>
<dbReference type="CDD" id="cd02766">
    <property type="entry name" value="MopB_3"/>
    <property type="match status" value="1"/>
</dbReference>
<dbReference type="InterPro" id="IPR006963">
    <property type="entry name" value="Mopterin_OxRdtase_4Fe-4S_dom"/>
</dbReference>
<comment type="caution">
    <text evidence="9">The sequence shown here is derived from an EMBL/GenBank/DDBJ whole genome shotgun (WGS) entry which is preliminary data.</text>
</comment>
<organism evidence="9 10">
    <name type="scientific">Cohnella nanjingensis</name>
    <dbReference type="NCBI Taxonomy" id="1387779"/>
    <lineage>
        <taxon>Bacteria</taxon>
        <taxon>Bacillati</taxon>
        <taxon>Bacillota</taxon>
        <taxon>Bacilli</taxon>
        <taxon>Bacillales</taxon>
        <taxon>Paenibacillaceae</taxon>
        <taxon>Cohnella</taxon>
    </lineage>
</organism>
<keyword evidence="3" id="KW-0500">Molybdenum</keyword>
<dbReference type="InterPro" id="IPR009010">
    <property type="entry name" value="Asp_de-COase-like_dom_sf"/>
</dbReference>
<dbReference type="Proteomes" id="UP000547209">
    <property type="component" value="Unassembled WGS sequence"/>
</dbReference>